<dbReference type="EMBL" id="LWDL01000009">
    <property type="protein sequence ID" value="OQW53366.1"/>
    <property type="molecule type" value="Genomic_DNA"/>
</dbReference>
<dbReference type="FunFam" id="3.40.50.300:FF:000032">
    <property type="entry name" value="Export ABC transporter ATP-binding protein"/>
    <property type="match status" value="1"/>
</dbReference>
<accession>A0A1W9I0R9</accession>
<dbReference type="GO" id="GO:0005524">
    <property type="term" value="F:ATP binding"/>
    <property type="evidence" value="ECO:0007669"/>
    <property type="project" value="UniProtKB-KW"/>
</dbReference>
<evidence type="ECO:0000256" key="2">
    <source>
        <dbReference type="ARBA" id="ARBA00022519"/>
    </source>
</evidence>
<dbReference type="CDD" id="cd03255">
    <property type="entry name" value="ABC_MJ0796_LolCDE_FtsE"/>
    <property type="match status" value="1"/>
</dbReference>
<dbReference type="PROSITE" id="PS50893">
    <property type="entry name" value="ABC_TRANSPORTER_2"/>
    <property type="match status" value="1"/>
</dbReference>
<dbReference type="RefSeq" id="WP_376800286.1">
    <property type="nucleotide sequence ID" value="NZ_DBNB01000037.1"/>
</dbReference>
<dbReference type="Proteomes" id="UP000192872">
    <property type="component" value="Unassembled WGS sequence"/>
</dbReference>
<comment type="similarity">
    <text evidence="6">Belongs to the ABC transporter superfamily. Macrolide exporter (TC 3.A.1.122) family.</text>
</comment>
<dbReference type="SUPFAM" id="SSF52540">
    <property type="entry name" value="P-loop containing nucleoside triphosphate hydrolases"/>
    <property type="match status" value="1"/>
</dbReference>
<evidence type="ECO:0000256" key="4">
    <source>
        <dbReference type="ARBA" id="ARBA00022840"/>
    </source>
</evidence>
<evidence type="ECO:0000256" key="6">
    <source>
        <dbReference type="ARBA" id="ARBA00038388"/>
    </source>
</evidence>
<name>A0A1W9I0R9_9HYPH</name>
<dbReference type="GO" id="GO:0016887">
    <property type="term" value="F:ATP hydrolysis activity"/>
    <property type="evidence" value="ECO:0007669"/>
    <property type="project" value="InterPro"/>
</dbReference>
<dbReference type="SMART" id="SM00382">
    <property type="entry name" value="AAA"/>
    <property type="match status" value="1"/>
</dbReference>
<keyword evidence="2" id="KW-0472">Membrane</keyword>
<organism evidence="8 9">
    <name type="scientific">Candidatus Raskinella chloraquaticus</name>
    <dbReference type="NCBI Taxonomy" id="1951219"/>
    <lineage>
        <taxon>Bacteria</taxon>
        <taxon>Pseudomonadati</taxon>
        <taxon>Pseudomonadota</taxon>
        <taxon>Alphaproteobacteria</taxon>
        <taxon>Hyphomicrobiales</taxon>
        <taxon>Phreatobacteraceae</taxon>
        <taxon>Candidatus Raskinella</taxon>
    </lineage>
</organism>
<dbReference type="AlphaFoldDB" id="A0A1W9I0R9"/>
<dbReference type="GO" id="GO:0005886">
    <property type="term" value="C:plasma membrane"/>
    <property type="evidence" value="ECO:0007669"/>
    <property type="project" value="TreeGrafter"/>
</dbReference>
<protein>
    <submittedName>
        <fullName evidence="8">Macrolide ABC transporter ATP-binding protein</fullName>
    </submittedName>
</protein>
<keyword evidence="2" id="KW-0997">Cell inner membrane</keyword>
<evidence type="ECO:0000256" key="5">
    <source>
        <dbReference type="ARBA" id="ARBA00022967"/>
    </source>
</evidence>
<dbReference type="GO" id="GO:0022857">
    <property type="term" value="F:transmembrane transporter activity"/>
    <property type="evidence" value="ECO:0007669"/>
    <property type="project" value="TreeGrafter"/>
</dbReference>
<dbReference type="InterPro" id="IPR003439">
    <property type="entry name" value="ABC_transporter-like_ATP-bd"/>
</dbReference>
<evidence type="ECO:0000313" key="8">
    <source>
        <dbReference type="EMBL" id="OQW53366.1"/>
    </source>
</evidence>
<keyword evidence="5" id="KW-1278">Translocase</keyword>
<dbReference type="InterPro" id="IPR003593">
    <property type="entry name" value="AAA+_ATPase"/>
</dbReference>
<dbReference type="InterPro" id="IPR017871">
    <property type="entry name" value="ABC_transporter-like_CS"/>
</dbReference>
<dbReference type="PANTHER" id="PTHR24220">
    <property type="entry name" value="IMPORT ATP-BINDING PROTEIN"/>
    <property type="match status" value="1"/>
</dbReference>
<gene>
    <name evidence="8" type="ORF">A4S15_05065</name>
</gene>
<dbReference type="GO" id="GO:0098796">
    <property type="term" value="C:membrane protein complex"/>
    <property type="evidence" value="ECO:0007669"/>
    <property type="project" value="UniProtKB-ARBA"/>
</dbReference>
<dbReference type="Gene3D" id="3.40.50.300">
    <property type="entry name" value="P-loop containing nucleotide triphosphate hydrolases"/>
    <property type="match status" value="1"/>
</dbReference>
<sequence>MALVEIVDLRKTYHLGGQDIHALDGVSLKVEAGEFIAVMGPSGSGKSTFMNLVGCLDRPTAGAYRLDGEAISALSADGLATVRNRRIGFVFQQFHLIQEINAVANVELPMIYAGQPRSLRREMAIAALARVGLGDRLYHKPTELSGGQQQRVAIARALVNKPAILLADEPTGALDSRTSLDIMALFQTLHREGVTVIVVTHEPEVAAFASRVIHFRDGRILKDSSHQPRDAAAALAQLEGEAA</sequence>
<keyword evidence="2" id="KW-1003">Cell membrane</keyword>
<dbReference type="Pfam" id="PF00005">
    <property type="entry name" value="ABC_tran"/>
    <property type="match status" value="1"/>
</dbReference>
<dbReference type="PANTHER" id="PTHR24220:SF86">
    <property type="entry name" value="ABC TRANSPORTER ABCH.1"/>
    <property type="match status" value="1"/>
</dbReference>
<dbReference type="InterPro" id="IPR027417">
    <property type="entry name" value="P-loop_NTPase"/>
</dbReference>
<keyword evidence="1" id="KW-0813">Transport</keyword>
<keyword evidence="4 8" id="KW-0067">ATP-binding</keyword>
<evidence type="ECO:0000259" key="7">
    <source>
        <dbReference type="PROSITE" id="PS50893"/>
    </source>
</evidence>
<evidence type="ECO:0000256" key="1">
    <source>
        <dbReference type="ARBA" id="ARBA00022448"/>
    </source>
</evidence>
<dbReference type="PROSITE" id="PS00211">
    <property type="entry name" value="ABC_TRANSPORTER_1"/>
    <property type="match status" value="1"/>
</dbReference>
<dbReference type="STRING" id="1827387.A4S15_05065"/>
<proteinExistence type="inferred from homology"/>
<keyword evidence="3" id="KW-0547">Nucleotide-binding</keyword>
<dbReference type="InterPro" id="IPR017911">
    <property type="entry name" value="MacB-like_ATP-bd"/>
</dbReference>
<dbReference type="InterPro" id="IPR015854">
    <property type="entry name" value="ABC_transpr_LolD-like"/>
</dbReference>
<comment type="caution">
    <text evidence="8">The sequence shown here is derived from an EMBL/GenBank/DDBJ whole genome shotgun (WGS) entry which is preliminary data.</text>
</comment>
<feature type="domain" description="ABC transporter" evidence="7">
    <location>
        <begin position="4"/>
        <end position="242"/>
    </location>
</feature>
<evidence type="ECO:0000256" key="3">
    <source>
        <dbReference type="ARBA" id="ARBA00022741"/>
    </source>
</evidence>
<evidence type="ECO:0000313" key="9">
    <source>
        <dbReference type="Proteomes" id="UP000192872"/>
    </source>
</evidence>
<reference evidence="8 9" key="1">
    <citation type="journal article" date="2017" name="Water Res.">
        <title>Comammox in drinking water systems.</title>
        <authorList>
            <person name="Wang Y."/>
            <person name="Ma L."/>
            <person name="Mao Y."/>
            <person name="Jiang X."/>
            <person name="Xia Y."/>
            <person name="Yu K."/>
            <person name="Li B."/>
            <person name="Zhang T."/>
        </authorList>
    </citation>
    <scope>NUCLEOTIDE SEQUENCE [LARGE SCALE GENOMIC DNA]</scope>
    <source>
        <strain evidence="8">SG_bin8</strain>
    </source>
</reference>